<evidence type="ECO:0000313" key="3">
    <source>
        <dbReference type="EMBL" id="CAF1281576.1"/>
    </source>
</evidence>
<sequence length="441" mass="51468">MSDSSFPCDYSYEKVVEDLNRWRQNIIMKLDGILNCILSDMNTTSDHVHRFASFTETLLFEYEKQLINATTSEEIYTLEKRINYIISEVDYLHLLFFQLNCPSIQLRDKLDVKYHDREVQSIDSSWISTFCSLDKTFRTISDSSIPNKQSILSSSNYRFLISRCDTIELNKISLFSLHLTSFDNVCIDECVLTFHAPDLDSFVHAFATYWKNFPKSRTVRLLLSASDLSLIMNTTGDRLICLAKRFQLSELKVSPDFCPNSDEKLLLISGKRRDRIVDCIEEIYYNIEMNKRENIQFYDLVHMSINDIERRNRHSGSFLSNRDRNHSNDIDNVKSSDKREDWWTARDNRSEIIQREISVTNIQAGVIIGLNASRIDQVKQNTGAYVYINGDMKDLKRTVFIKGTHEQTQRAYVCITDLLDRHKNGQLPLMSRSFNDKHKGK</sequence>
<evidence type="ECO:0000256" key="1">
    <source>
        <dbReference type="PROSITE-ProRule" id="PRU00117"/>
    </source>
</evidence>
<gene>
    <name evidence="3" type="ORF">XAT740_LOCUS27846</name>
</gene>
<keyword evidence="1" id="KW-0694">RNA-binding</keyword>
<dbReference type="InterPro" id="IPR004087">
    <property type="entry name" value="KH_dom"/>
</dbReference>
<evidence type="ECO:0000259" key="2">
    <source>
        <dbReference type="SMART" id="SM00322"/>
    </source>
</evidence>
<keyword evidence="4" id="KW-1185">Reference proteome</keyword>
<dbReference type="SMART" id="SM00322">
    <property type="entry name" value="KH"/>
    <property type="match status" value="1"/>
</dbReference>
<feature type="domain" description="K Homology" evidence="2">
    <location>
        <begin position="351"/>
        <end position="420"/>
    </location>
</feature>
<name>A0A815CC81_ADIRI</name>
<dbReference type="GO" id="GO:0003723">
    <property type="term" value="F:RNA binding"/>
    <property type="evidence" value="ECO:0007669"/>
    <property type="project" value="UniProtKB-UniRule"/>
</dbReference>
<dbReference type="PROSITE" id="PS50084">
    <property type="entry name" value="KH_TYPE_1"/>
    <property type="match status" value="1"/>
</dbReference>
<organism evidence="3 4">
    <name type="scientific">Adineta ricciae</name>
    <name type="common">Rotifer</name>
    <dbReference type="NCBI Taxonomy" id="249248"/>
    <lineage>
        <taxon>Eukaryota</taxon>
        <taxon>Metazoa</taxon>
        <taxon>Spiralia</taxon>
        <taxon>Gnathifera</taxon>
        <taxon>Rotifera</taxon>
        <taxon>Eurotatoria</taxon>
        <taxon>Bdelloidea</taxon>
        <taxon>Adinetida</taxon>
        <taxon>Adinetidae</taxon>
        <taxon>Adineta</taxon>
    </lineage>
</organism>
<protein>
    <recommendedName>
        <fullName evidence="2">K Homology domain-containing protein</fullName>
    </recommendedName>
</protein>
<dbReference type="InterPro" id="IPR036612">
    <property type="entry name" value="KH_dom_type_1_sf"/>
</dbReference>
<reference evidence="3" key="1">
    <citation type="submission" date="2021-02" db="EMBL/GenBank/DDBJ databases">
        <authorList>
            <person name="Nowell W R."/>
        </authorList>
    </citation>
    <scope>NUCLEOTIDE SEQUENCE</scope>
</reference>
<dbReference type="EMBL" id="CAJNOR010002347">
    <property type="protein sequence ID" value="CAF1281576.1"/>
    <property type="molecule type" value="Genomic_DNA"/>
</dbReference>
<dbReference type="Proteomes" id="UP000663828">
    <property type="component" value="Unassembled WGS sequence"/>
</dbReference>
<comment type="caution">
    <text evidence="3">The sequence shown here is derived from an EMBL/GenBank/DDBJ whole genome shotgun (WGS) entry which is preliminary data.</text>
</comment>
<accession>A0A815CC81</accession>
<dbReference type="InterPro" id="IPR004088">
    <property type="entry name" value="KH_dom_type_1"/>
</dbReference>
<dbReference type="Pfam" id="PF00013">
    <property type="entry name" value="KH_1"/>
    <property type="match status" value="1"/>
</dbReference>
<proteinExistence type="predicted"/>
<dbReference type="SUPFAM" id="SSF54791">
    <property type="entry name" value="Eukaryotic type KH-domain (KH-domain type I)"/>
    <property type="match status" value="1"/>
</dbReference>
<dbReference type="AlphaFoldDB" id="A0A815CC81"/>
<dbReference type="Gene3D" id="3.30.1370.10">
    <property type="entry name" value="K Homology domain, type 1"/>
    <property type="match status" value="1"/>
</dbReference>
<evidence type="ECO:0000313" key="4">
    <source>
        <dbReference type="Proteomes" id="UP000663828"/>
    </source>
</evidence>